<comment type="function">
    <text evidence="8">Nonessential protein required for the fusion of transport vesicles derived from the endocytic pathway with the Golgi complex.</text>
</comment>
<evidence type="ECO:0000256" key="3">
    <source>
        <dbReference type="ARBA" id="ARBA00022692"/>
    </source>
</evidence>
<evidence type="ECO:0000256" key="4">
    <source>
        <dbReference type="ARBA" id="ARBA00022927"/>
    </source>
</evidence>
<sequence length="120" mass="13286">MALSAFALLRGPVAQMRHLFSRERLPFTVAYFGSMLLTLISSLVYRSYLATLGSAVVQLAAVVWCVFYGGRGCAECQVANRVRSLCLIFRRRRYFVSYLPGGTSGLRMGTRAVARSVLPI</sequence>
<proteinExistence type="inferred from homology"/>
<comment type="caution">
    <text evidence="9">The sequence shown here is derived from an EMBL/GenBank/DDBJ whole genome shotgun (WGS) entry which is preliminary data.</text>
</comment>
<keyword evidence="8" id="KW-0333">Golgi apparatus</keyword>
<evidence type="ECO:0000256" key="5">
    <source>
        <dbReference type="ARBA" id="ARBA00022989"/>
    </source>
</evidence>
<dbReference type="OrthoDB" id="660759at2759"/>
<keyword evidence="4 8" id="KW-0653">Protein transport</keyword>
<gene>
    <name evidence="9" type="ORF">BJ554DRAFT_2980</name>
</gene>
<keyword evidence="6 8" id="KW-0472">Membrane</keyword>
<comment type="caution">
    <text evidence="8">Lacks conserved residue(s) required for the propagation of feature annotation.</text>
</comment>
<evidence type="ECO:0000256" key="8">
    <source>
        <dbReference type="RuleBase" id="RU363111"/>
    </source>
</evidence>
<evidence type="ECO:0000256" key="2">
    <source>
        <dbReference type="ARBA" id="ARBA00022448"/>
    </source>
</evidence>
<keyword evidence="3 8" id="KW-0812">Transmembrane</keyword>
<comment type="subcellular location">
    <subcellularLocation>
        <location evidence="8">Golgi apparatus membrane</location>
        <topology evidence="8">Multi-pass membrane protein</topology>
    </subcellularLocation>
    <subcellularLocation>
        <location evidence="1">Membrane</location>
        <topology evidence="1">Multi-pass membrane protein</topology>
    </subcellularLocation>
</comment>
<comment type="similarity">
    <text evidence="7 8">Belongs to the SFT2 family.</text>
</comment>
<keyword evidence="10" id="KW-1185">Reference proteome</keyword>
<dbReference type="Proteomes" id="UP000673691">
    <property type="component" value="Unassembled WGS sequence"/>
</dbReference>
<dbReference type="PANTHER" id="PTHR23137:SF36">
    <property type="entry name" value="VESICLE TRANSPORT PROTEIN SFT2C"/>
    <property type="match status" value="1"/>
</dbReference>
<keyword evidence="2 8" id="KW-0813">Transport</keyword>
<feature type="transmembrane region" description="Helical" evidence="8">
    <location>
        <begin position="26"/>
        <end position="45"/>
    </location>
</feature>
<dbReference type="InterPro" id="IPR007305">
    <property type="entry name" value="Vesicle_transpt_Got1/SFT2"/>
</dbReference>
<dbReference type="GO" id="GO:0000139">
    <property type="term" value="C:Golgi membrane"/>
    <property type="evidence" value="ECO:0007669"/>
    <property type="project" value="UniProtKB-SubCell"/>
</dbReference>
<dbReference type="AlphaFoldDB" id="A0A8H8DG93"/>
<name>A0A8H8DG93_9FUNG</name>
<protein>
    <recommendedName>
        <fullName evidence="8">Protein transport protein SFT2</fullName>
    </recommendedName>
</protein>
<dbReference type="EMBL" id="JAEFCI010010636">
    <property type="protein sequence ID" value="KAG5457101.1"/>
    <property type="molecule type" value="Genomic_DNA"/>
</dbReference>
<reference evidence="9 10" key="1">
    <citation type="journal article" name="Sci. Rep.">
        <title>Genome-scale phylogenetic analyses confirm Olpidium as the closest living zoosporic fungus to the non-flagellated, terrestrial fungi.</title>
        <authorList>
            <person name="Chang Y."/>
            <person name="Rochon D."/>
            <person name="Sekimoto S."/>
            <person name="Wang Y."/>
            <person name="Chovatia M."/>
            <person name="Sandor L."/>
            <person name="Salamov A."/>
            <person name="Grigoriev I.V."/>
            <person name="Stajich J.E."/>
            <person name="Spatafora J.W."/>
        </authorList>
    </citation>
    <scope>NUCLEOTIDE SEQUENCE [LARGE SCALE GENOMIC DNA]</scope>
    <source>
        <strain evidence="9">S191</strain>
    </source>
</reference>
<dbReference type="GO" id="GO:0015031">
    <property type="term" value="P:protein transport"/>
    <property type="evidence" value="ECO:0007669"/>
    <property type="project" value="UniProtKB-KW"/>
</dbReference>
<dbReference type="GO" id="GO:0016192">
    <property type="term" value="P:vesicle-mediated transport"/>
    <property type="evidence" value="ECO:0007669"/>
    <property type="project" value="InterPro"/>
</dbReference>
<feature type="transmembrane region" description="Helical" evidence="8">
    <location>
        <begin position="52"/>
        <end position="70"/>
    </location>
</feature>
<dbReference type="Pfam" id="PF04178">
    <property type="entry name" value="Got1"/>
    <property type="match status" value="1"/>
</dbReference>
<evidence type="ECO:0000256" key="1">
    <source>
        <dbReference type="ARBA" id="ARBA00004141"/>
    </source>
</evidence>
<evidence type="ECO:0000256" key="7">
    <source>
        <dbReference type="ARBA" id="ARBA00025800"/>
    </source>
</evidence>
<evidence type="ECO:0000313" key="10">
    <source>
        <dbReference type="Proteomes" id="UP000673691"/>
    </source>
</evidence>
<evidence type="ECO:0000256" key="6">
    <source>
        <dbReference type="ARBA" id="ARBA00023136"/>
    </source>
</evidence>
<keyword evidence="5 8" id="KW-1133">Transmembrane helix</keyword>
<dbReference type="InterPro" id="IPR011691">
    <property type="entry name" value="Vesicle_transpt_SFT2"/>
</dbReference>
<organism evidence="9 10">
    <name type="scientific">Olpidium bornovanus</name>
    <dbReference type="NCBI Taxonomy" id="278681"/>
    <lineage>
        <taxon>Eukaryota</taxon>
        <taxon>Fungi</taxon>
        <taxon>Fungi incertae sedis</taxon>
        <taxon>Olpidiomycota</taxon>
        <taxon>Olpidiomycotina</taxon>
        <taxon>Olpidiomycetes</taxon>
        <taxon>Olpidiales</taxon>
        <taxon>Olpidiaceae</taxon>
        <taxon>Olpidium</taxon>
    </lineage>
</organism>
<evidence type="ECO:0000313" key="9">
    <source>
        <dbReference type="EMBL" id="KAG5457101.1"/>
    </source>
</evidence>
<accession>A0A8H8DG93</accession>
<dbReference type="PANTHER" id="PTHR23137">
    <property type="entry name" value="VESICLE TRANSPORT PROTEIN-RELATED"/>
    <property type="match status" value="1"/>
</dbReference>